<name>A0ACB7WS04_DIOAL</name>
<evidence type="ECO:0000313" key="2">
    <source>
        <dbReference type="Proteomes" id="UP000827976"/>
    </source>
</evidence>
<organism evidence="1 2">
    <name type="scientific">Dioscorea alata</name>
    <name type="common">Purple yam</name>
    <dbReference type="NCBI Taxonomy" id="55571"/>
    <lineage>
        <taxon>Eukaryota</taxon>
        <taxon>Viridiplantae</taxon>
        <taxon>Streptophyta</taxon>
        <taxon>Embryophyta</taxon>
        <taxon>Tracheophyta</taxon>
        <taxon>Spermatophyta</taxon>
        <taxon>Magnoliopsida</taxon>
        <taxon>Liliopsida</taxon>
        <taxon>Dioscoreales</taxon>
        <taxon>Dioscoreaceae</taxon>
        <taxon>Dioscorea</taxon>
    </lineage>
</organism>
<sequence>MEGSERARPSSMLAISTPRRASSTRSSTPPTISSMTPSSSASSYTDDLQARSIELSPRVLHNFAT</sequence>
<dbReference type="EMBL" id="CM037012">
    <property type="protein sequence ID" value="KAH7690949.1"/>
    <property type="molecule type" value="Genomic_DNA"/>
</dbReference>
<gene>
    <name evidence="1" type="ORF">IHE45_02G084100</name>
</gene>
<dbReference type="Proteomes" id="UP000827976">
    <property type="component" value="Chromosome 2"/>
</dbReference>
<comment type="caution">
    <text evidence="1">The sequence shown here is derived from an EMBL/GenBank/DDBJ whole genome shotgun (WGS) entry which is preliminary data.</text>
</comment>
<keyword evidence="2" id="KW-1185">Reference proteome</keyword>
<evidence type="ECO:0000313" key="1">
    <source>
        <dbReference type="EMBL" id="KAH7690949.1"/>
    </source>
</evidence>
<proteinExistence type="predicted"/>
<accession>A0ACB7WS04</accession>
<protein>
    <submittedName>
        <fullName evidence="1">Uncharacterized protein</fullName>
    </submittedName>
</protein>
<reference evidence="2" key="1">
    <citation type="journal article" date="2022" name="Nat. Commun.">
        <title>Chromosome evolution and the genetic basis of agronomically important traits in greater yam.</title>
        <authorList>
            <person name="Bredeson J.V."/>
            <person name="Lyons J.B."/>
            <person name="Oniyinde I.O."/>
            <person name="Okereke N.R."/>
            <person name="Kolade O."/>
            <person name="Nnabue I."/>
            <person name="Nwadili C.O."/>
            <person name="Hribova E."/>
            <person name="Parker M."/>
            <person name="Nwogha J."/>
            <person name="Shu S."/>
            <person name="Carlson J."/>
            <person name="Kariba R."/>
            <person name="Muthemba S."/>
            <person name="Knop K."/>
            <person name="Barton G.J."/>
            <person name="Sherwood A.V."/>
            <person name="Lopez-Montes A."/>
            <person name="Asiedu R."/>
            <person name="Jamnadass R."/>
            <person name="Muchugi A."/>
            <person name="Goodstein D."/>
            <person name="Egesi C.N."/>
            <person name="Featherston J."/>
            <person name="Asfaw A."/>
            <person name="Simpson G.G."/>
            <person name="Dolezel J."/>
            <person name="Hendre P.S."/>
            <person name="Van Deynze A."/>
            <person name="Kumar P.L."/>
            <person name="Obidiegwu J.E."/>
            <person name="Bhattacharjee R."/>
            <person name="Rokhsar D.S."/>
        </authorList>
    </citation>
    <scope>NUCLEOTIDE SEQUENCE [LARGE SCALE GENOMIC DNA]</scope>
    <source>
        <strain evidence="2">cv. TDa95/00328</strain>
    </source>
</reference>